<keyword evidence="2" id="KW-0597">Phosphoprotein</keyword>
<evidence type="ECO:0000259" key="5">
    <source>
        <dbReference type="PROSITE" id="PS52004"/>
    </source>
</evidence>
<dbReference type="InterPro" id="IPR049552">
    <property type="entry name" value="PKS_DH_N"/>
</dbReference>
<name>A0A6G4X992_9ACTN</name>
<dbReference type="InterPro" id="IPR014031">
    <property type="entry name" value="Ketoacyl_synth_C"/>
</dbReference>
<evidence type="ECO:0000256" key="4">
    <source>
        <dbReference type="SAM" id="MobiDB-lite"/>
    </source>
</evidence>
<keyword evidence="7" id="KW-1185">Reference proteome</keyword>
<comment type="similarity">
    <text evidence="3">Belongs to the thiolase-like superfamily. Beta-ketoacyl-ACP synthases family.</text>
</comment>
<feature type="region of interest" description="Disordered" evidence="4">
    <location>
        <begin position="915"/>
        <end position="936"/>
    </location>
</feature>
<protein>
    <submittedName>
        <fullName evidence="6">Beta-ketoacyl synthase</fullName>
    </submittedName>
</protein>
<dbReference type="SUPFAM" id="SSF53901">
    <property type="entry name" value="Thiolase-like"/>
    <property type="match status" value="3"/>
</dbReference>
<dbReference type="Proteomes" id="UP000481109">
    <property type="component" value="Unassembled WGS sequence"/>
</dbReference>
<keyword evidence="3" id="KW-0808">Transferase</keyword>
<dbReference type="InterPro" id="IPR042104">
    <property type="entry name" value="PKS_dehydratase_sf"/>
</dbReference>
<accession>A0A6G4X992</accession>
<dbReference type="PANTHER" id="PTHR43775">
    <property type="entry name" value="FATTY ACID SYNTHASE"/>
    <property type="match status" value="1"/>
</dbReference>
<dbReference type="SMART" id="SM00825">
    <property type="entry name" value="PKS_KS"/>
    <property type="match status" value="1"/>
</dbReference>
<gene>
    <name evidence="6" type="ORF">G6045_00210</name>
</gene>
<evidence type="ECO:0000313" key="6">
    <source>
        <dbReference type="EMBL" id="NGO74119.1"/>
    </source>
</evidence>
<dbReference type="PROSITE" id="PS52004">
    <property type="entry name" value="KS3_2"/>
    <property type="match status" value="1"/>
</dbReference>
<sequence>MTSAPEPAIAVVGMGMVVPGCASPDDFWQVLQQHEPQFSEPDDRWDLGTLHSDRPDAQDRVRHRKMGYIHRDFPAHPRTDTEGAEGLDELGRWLRHSVLQALEGVHLAAADRCLVSVGASAEGSQRLEESLTATLAADMLNGAGPADRVRGALRALYPHADAPPTTYLPYRQVRAAVAGLLPELCEVSVVDAACSTASYALDSGWKSLVAGEYDVAVCGASFVLGRRTNVLFSEMGGYAPSGDLRSFDRDAAGTLFSDGAAVVILKRYDRALADGDPIHGIVHAVGGSTDGRGKGIMAPNPKGQLRAFRRTLDRAGLEPEDLQWIVGHGTGTKVGDARELEMLSTAAGDRARWQVTSNKSLIGHTGWAAGIVSVIHALLALRHGVIPAQRRFVEPARPALLGGALVVPTEPVAWVRSDTGHSRVAGVCSYGLGGSNCCVLVGDPPDQPTPAARGPARRHLPHDAIVVTDWHAHLPGKPPRAEVEAWLGTGASTWPDAFADPYPALRAEVTTLPPATHPSLDRSHLMTMHAMHELAGHRDPPWANDGERTGVFVGHLGPTKGSIEYTLRVGADDLGRRIEDAGVEGLSMTAAEFAAAVRERVRRADSDTYTGFICNVIASRVAVQFDLHGPALALDAGRDAALAALHAARRCLEAGDIDFALVLAVSANTASGALLLDGEPEGPLREGVFTLVLTRASRAGALGLPLLAEIGTAEAQRGTPVPVLPGHAGFLGAESAVRLLRALHERLPRAVLGPGEDRLTPGIVLTLPPACARSASPRAAADTDAFFLRRRISRGERESVWSVPLGTPDDECLYGHSVDGRPTVPAAALLEMAAEAAADLVPDLVVREFTDVTFESFVRLPPQRSGLAPPEVILSSHVRETSEGAAVVDVAITRDLTLPGGRMLRRQPLHARMSVRMGGPNGQPPPQERPDGSDTAQVPATTYCLPVPPTAQWRLRIPVGLIEALLRTWPQSATAHADCVPVALRSLRLYTAGDGGASDPPDPATVKLWDLTGDHGGTAVRHLRAVAATGHVLVEARGLSLVQVPRTRGLATGSWR</sequence>
<dbReference type="Pfam" id="PF02801">
    <property type="entry name" value="Ketoacyl-synt_C"/>
    <property type="match status" value="1"/>
</dbReference>
<dbReference type="EMBL" id="JAAKZW010000001">
    <property type="protein sequence ID" value="NGO74119.1"/>
    <property type="molecule type" value="Genomic_DNA"/>
</dbReference>
<organism evidence="6 7">
    <name type="scientific">Streptomyces mesophilus</name>
    <dbReference type="NCBI Taxonomy" id="1775132"/>
    <lineage>
        <taxon>Bacteria</taxon>
        <taxon>Bacillati</taxon>
        <taxon>Actinomycetota</taxon>
        <taxon>Actinomycetes</taxon>
        <taxon>Kitasatosporales</taxon>
        <taxon>Streptomycetaceae</taxon>
        <taxon>Streptomyces</taxon>
    </lineage>
</organism>
<comment type="caution">
    <text evidence="6">The sequence shown here is derived from an EMBL/GenBank/DDBJ whole genome shotgun (WGS) entry which is preliminary data.</text>
</comment>
<evidence type="ECO:0000256" key="2">
    <source>
        <dbReference type="ARBA" id="ARBA00022553"/>
    </source>
</evidence>
<dbReference type="CDD" id="cd00833">
    <property type="entry name" value="PKS"/>
    <property type="match status" value="1"/>
</dbReference>
<dbReference type="RefSeq" id="WP_165329642.1">
    <property type="nucleotide sequence ID" value="NZ_JAAKZW010000001.1"/>
</dbReference>
<dbReference type="Pfam" id="PF00109">
    <property type="entry name" value="ketoacyl-synt"/>
    <property type="match status" value="2"/>
</dbReference>
<feature type="domain" description="Ketosynthase family 3 (KS3)" evidence="5">
    <location>
        <begin position="6"/>
        <end position="443"/>
    </location>
</feature>
<dbReference type="GO" id="GO:0006633">
    <property type="term" value="P:fatty acid biosynthetic process"/>
    <property type="evidence" value="ECO:0007669"/>
    <property type="project" value="TreeGrafter"/>
</dbReference>
<dbReference type="InterPro" id="IPR014030">
    <property type="entry name" value="Ketoacyl_synth_N"/>
</dbReference>
<dbReference type="Gene3D" id="3.10.129.110">
    <property type="entry name" value="Polyketide synthase dehydratase"/>
    <property type="match status" value="1"/>
</dbReference>
<dbReference type="InterPro" id="IPR020841">
    <property type="entry name" value="PKS_Beta-ketoAc_synthase_dom"/>
</dbReference>
<dbReference type="GO" id="GO:0004312">
    <property type="term" value="F:fatty acid synthase activity"/>
    <property type="evidence" value="ECO:0007669"/>
    <property type="project" value="TreeGrafter"/>
</dbReference>
<evidence type="ECO:0000256" key="3">
    <source>
        <dbReference type="RuleBase" id="RU003694"/>
    </source>
</evidence>
<dbReference type="InterPro" id="IPR050091">
    <property type="entry name" value="PKS_NRPS_Biosynth_Enz"/>
</dbReference>
<proteinExistence type="inferred from homology"/>
<dbReference type="PANTHER" id="PTHR43775:SF37">
    <property type="entry name" value="SI:DKEY-61P9.11"/>
    <property type="match status" value="1"/>
</dbReference>
<keyword evidence="1" id="KW-0596">Phosphopantetheine</keyword>
<dbReference type="Pfam" id="PF21089">
    <property type="entry name" value="PKS_DH_N"/>
    <property type="match status" value="1"/>
</dbReference>
<evidence type="ECO:0000256" key="1">
    <source>
        <dbReference type="ARBA" id="ARBA00022450"/>
    </source>
</evidence>
<dbReference type="AlphaFoldDB" id="A0A6G4X992"/>
<evidence type="ECO:0000313" key="7">
    <source>
        <dbReference type="Proteomes" id="UP000481109"/>
    </source>
</evidence>
<reference evidence="6 7" key="1">
    <citation type="submission" date="2020-02" db="EMBL/GenBank/DDBJ databases">
        <title>Whole-genome analyses of novel actinobacteria.</title>
        <authorList>
            <person name="Sahin N."/>
            <person name="Tokatli A."/>
        </authorList>
    </citation>
    <scope>NUCLEOTIDE SEQUENCE [LARGE SCALE GENOMIC DNA]</scope>
    <source>
        <strain evidence="6 7">YC504</strain>
    </source>
</reference>
<dbReference type="Gene3D" id="3.40.47.10">
    <property type="match status" value="2"/>
</dbReference>
<dbReference type="InterPro" id="IPR016039">
    <property type="entry name" value="Thiolase-like"/>
</dbReference>